<keyword evidence="6" id="KW-0547">Nucleotide-binding</keyword>
<dbReference type="GO" id="GO:0006281">
    <property type="term" value="P:DNA repair"/>
    <property type="evidence" value="ECO:0007669"/>
    <property type="project" value="UniProtKB-KW"/>
</dbReference>
<dbReference type="PROSITE" id="PS51140">
    <property type="entry name" value="CUE"/>
    <property type="match status" value="2"/>
</dbReference>
<dbReference type="GO" id="GO:0005694">
    <property type="term" value="C:chromosome"/>
    <property type="evidence" value="ECO:0007669"/>
    <property type="project" value="UniProtKB-SubCell"/>
</dbReference>
<dbReference type="GO" id="GO:0005524">
    <property type="term" value="F:ATP binding"/>
    <property type="evidence" value="ECO:0007669"/>
    <property type="project" value="UniProtKB-KW"/>
</dbReference>
<evidence type="ECO:0000256" key="2">
    <source>
        <dbReference type="ARBA" id="ARBA00004286"/>
    </source>
</evidence>
<evidence type="ECO:0000256" key="13">
    <source>
        <dbReference type="ARBA" id="ARBA00023204"/>
    </source>
</evidence>
<keyword evidence="12" id="KW-0238">DNA-binding</keyword>
<keyword evidence="21" id="KW-1185">Reference proteome</keyword>
<evidence type="ECO:0000259" key="19">
    <source>
        <dbReference type="PROSITE" id="PS51194"/>
    </source>
</evidence>
<feature type="region of interest" description="Disordered" evidence="16">
    <location>
        <begin position="340"/>
        <end position="365"/>
    </location>
</feature>
<feature type="region of interest" description="Disordered" evidence="16">
    <location>
        <begin position="1"/>
        <end position="81"/>
    </location>
</feature>
<dbReference type="GO" id="GO:0003677">
    <property type="term" value="F:DNA binding"/>
    <property type="evidence" value="ECO:0007669"/>
    <property type="project" value="UniProtKB-KW"/>
</dbReference>
<dbReference type="Pfam" id="PF00176">
    <property type="entry name" value="SNF2-rel_dom"/>
    <property type="match status" value="2"/>
</dbReference>
<dbReference type="PROSITE" id="PS51194">
    <property type="entry name" value="HELICASE_CTER"/>
    <property type="match status" value="1"/>
</dbReference>
<evidence type="ECO:0000256" key="12">
    <source>
        <dbReference type="ARBA" id="ARBA00023125"/>
    </source>
</evidence>
<feature type="domain" description="Helicase ATP-binding" evidence="18">
    <location>
        <begin position="502"/>
        <end position="670"/>
    </location>
</feature>
<dbReference type="GO" id="GO:0005634">
    <property type="term" value="C:nucleus"/>
    <property type="evidence" value="ECO:0007669"/>
    <property type="project" value="UniProtKB-SubCell"/>
</dbReference>
<dbReference type="InterPro" id="IPR003892">
    <property type="entry name" value="CUE"/>
</dbReference>
<evidence type="ECO:0000313" key="20">
    <source>
        <dbReference type="Ensembl" id="ENSCJPP00005010349.1"/>
    </source>
</evidence>
<dbReference type="FunFam" id="3.40.50.10810:FF:000014">
    <property type="entry name" value="SWI/SNF-related matrix-associated actin-dependent regulator of chromatin subfamily A containing DEAD/H box 1"/>
    <property type="match status" value="1"/>
</dbReference>
<name>A0A8C2TBH8_COTJA</name>
<keyword evidence="9" id="KW-0347">Helicase</keyword>
<dbReference type="GeneTree" id="ENSGT00910000144252"/>
<dbReference type="Pfam" id="PF02845">
    <property type="entry name" value="CUE"/>
    <property type="match status" value="1"/>
</dbReference>
<dbReference type="Gene3D" id="3.40.50.300">
    <property type="entry name" value="P-loop containing nucleotide triphosphate hydrolases"/>
    <property type="match status" value="1"/>
</dbReference>
<feature type="domain" description="CUE" evidence="17">
    <location>
        <begin position="157"/>
        <end position="199"/>
    </location>
</feature>
<evidence type="ECO:0000313" key="21">
    <source>
        <dbReference type="Proteomes" id="UP000694412"/>
    </source>
</evidence>
<sequence>MSLFNLDRFRYEKRRASEEKDGRPAAAAAAQAQEEGSPAAGGGGNSTAGSSRPGSPALEAAGYSSIPETPEAERTREQSYFKHQRGVHFLDVSSDSDDEVPIKVSASKENKVPRKDVILISEDSSEDDEPVFQQQKASYANNRDQLIDLQEDTEEDIRNAKLQTLKELFPQRSDQDLLQLVNSTRSMDEAITACLKFSDEAASCKRRLSDSHINGNESDKHMTKKPKADYLDGSKSEIQWEKQEMLVEKLQSTFPGIEKEDLRDVLREHNWVLHEAQEALRVFAEDNDGVEFPSQSEASDWTEVSANSRSDKKKVQQKRKFSGKEQNCFRKKHKAKANVWSTKTEVQDSEDESAAEDGGSSLDEDYGSGDELVESVYKSKILSFLQDASPSELTMIPQCSEKKAQKIIALRPFNSWEALFSKITETAGLSEDIVWNCKTLLKERDVVLKLMNKCEEISNKLTKQVTKITEDGGSKWNIEQPSILNQSLELKPYQKIGLNWLALLHKHGLNGILADEMGLGKTIQAIAFLARIYQEGDRGPHLVVVPASTIDNWIREVNLWCPDLNVLFYYGSQEDRKHLRADIINRVVDFNVIVTTYNSAISSSDDRSLFRKVKLNYAIFDEGHMLKNMSSVRYQQLMRINAKHRLLLTGTPVQNNLLELMSLLNFVMPHMFSSSTSEIRRMFSSKAVLKQLPPKKDHIELCAMSEKQEQLYCDLLNKLKKTMKGNEKNSDMGNAMMQLRKMANHPLLHRQYYTADKLKTMSKLMLKEPTHRDANPDLIFEDMTVMTDFELHLLCKQYSHVSDFKLDMDQILDSGKFRVLERLLSDLKEKGDRVVLFSQFTMILDILEVFLKHWQHRYIRLDGRTQISDRIHLIDEFNTDMGIFVFLLSTKAGGLGINLTSANVVILHDIDCNPYNDKQAEDRCHRVGQTREVKVIKLISKGTIEESMLKMNQQKLKLEQDMTAADLGEEGTIPADIATLLKASLGL</sequence>
<gene>
    <name evidence="20" type="primary">SMARCAD1</name>
</gene>
<evidence type="ECO:0000256" key="3">
    <source>
        <dbReference type="ARBA" id="ARBA00007025"/>
    </source>
</evidence>
<reference evidence="20" key="2">
    <citation type="submission" date="2025-08" db="UniProtKB">
        <authorList>
            <consortium name="Ensembl"/>
        </authorList>
    </citation>
    <scope>IDENTIFICATION</scope>
</reference>
<keyword evidence="8" id="KW-0378">Hydrolase</keyword>
<keyword evidence="7" id="KW-0227">DNA damage</keyword>
<dbReference type="SMART" id="SM00490">
    <property type="entry name" value="HELICc"/>
    <property type="match status" value="1"/>
</dbReference>
<dbReference type="InterPro" id="IPR001650">
    <property type="entry name" value="Helicase_C-like"/>
</dbReference>
<dbReference type="InterPro" id="IPR049730">
    <property type="entry name" value="SNF2/RAD54-like_C"/>
</dbReference>
<dbReference type="InterPro" id="IPR038718">
    <property type="entry name" value="SNF2-like_sf"/>
</dbReference>
<evidence type="ECO:0000256" key="14">
    <source>
        <dbReference type="ARBA" id="ARBA00023242"/>
    </source>
</evidence>
<evidence type="ECO:0000256" key="15">
    <source>
        <dbReference type="ARBA" id="ARBA00048432"/>
    </source>
</evidence>
<dbReference type="SMART" id="SM00487">
    <property type="entry name" value="DEXDc"/>
    <property type="match status" value="1"/>
</dbReference>
<evidence type="ECO:0000259" key="18">
    <source>
        <dbReference type="PROSITE" id="PS51192"/>
    </source>
</evidence>
<feature type="domain" description="CUE" evidence="17">
    <location>
        <begin position="242"/>
        <end position="285"/>
    </location>
</feature>
<accession>A0A8C2TBH8</accession>
<dbReference type="AlphaFoldDB" id="A0A8C2TBH8"/>
<keyword evidence="11" id="KW-0156">Chromatin regulator</keyword>
<keyword evidence="10" id="KW-0067">ATP-binding</keyword>
<feature type="compositionally biased region" description="Basic and acidic residues" evidence="16">
    <location>
        <begin position="7"/>
        <end position="23"/>
    </location>
</feature>
<dbReference type="SUPFAM" id="SSF52540">
    <property type="entry name" value="P-loop containing nucleoside triphosphate hydrolases"/>
    <property type="match status" value="2"/>
</dbReference>
<evidence type="ECO:0000256" key="11">
    <source>
        <dbReference type="ARBA" id="ARBA00022853"/>
    </source>
</evidence>
<dbReference type="Pfam" id="PF00271">
    <property type="entry name" value="Helicase_C"/>
    <property type="match status" value="1"/>
</dbReference>
<evidence type="ECO:0000256" key="10">
    <source>
        <dbReference type="ARBA" id="ARBA00022840"/>
    </source>
</evidence>
<dbReference type="CDD" id="cd17998">
    <property type="entry name" value="DEXHc_SMARCAD1"/>
    <property type="match status" value="1"/>
</dbReference>
<evidence type="ECO:0000256" key="6">
    <source>
        <dbReference type="ARBA" id="ARBA00022741"/>
    </source>
</evidence>
<dbReference type="CDD" id="cd18793">
    <property type="entry name" value="SF2_C_SNF"/>
    <property type="match status" value="1"/>
</dbReference>
<dbReference type="EC" id="3.6.4.12" evidence="4"/>
<dbReference type="SUPFAM" id="SSF46934">
    <property type="entry name" value="UBA-like"/>
    <property type="match status" value="1"/>
</dbReference>
<feature type="region of interest" description="Disordered" evidence="16">
    <location>
        <begin position="291"/>
        <end position="326"/>
    </location>
</feature>
<dbReference type="InterPro" id="IPR009060">
    <property type="entry name" value="UBA-like_sf"/>
</dbReference>
<comment type="similarity">
    <text evidence="3">Belongs to the SNF2/RAD54 helicase family.</text>
</comment>
<dbReference type="PANTHER" id="PTHR10799">
    <property type="entry name" value="SNF2/RAD54 HELICASE FAMILY"/>
    <property type="match status" value="1"/>
</dbReference>
<evidence type="ECO:0000256" key="9">
    <source>
        <dbReference type="ARBA" id="ARBA00022806"/>
    </source>
</evidence>
<keyword evidence="14" id="KW-0539">Nucleus</keyword>
<evidence type="ECO:0000256" key="4">
    <source>
        <dbReference type="ARBA" id="ARBA00012551"/>
    </source>
</evidence>
<evidence type="ECO:0000259" key="17">
    <source>
        <dbReference type="PROSITE" id="PS51140"/>
    </source>
</evidence>
<dbReference type="GO" id="GO:0006325">
    <property type="term" value="P:chromatin organization"/>
    <property type="evidence" value="ECO:0007669"/>
    <property type="project" value="UniProtKB-KW"/>
</dbReference>
<feature type="region of interest" description="Disordered" evidence="16">
    <location>
        <begin position="210"/>
        <end position="229"/>
    </location>
</feature>
<organism evidence="20 21">
    <name type="scientific">Coturnix japonica</name>
    <name type="common">Japanese quail</name>
    <name type="synonym">Coturnix coturnix japonica</name>
    <dbReference type="NCBI Taxonomy" id="93934"/>
    <lineage>
        <taxon>Eukaryota</taxon>
        <taxon>Metazoa</taxon>
        <taxon>Chordata</taxon>
        <taxon>Craniata</taxon>
        <taxon>Vertebrata</taxon>
        <taxon>Euteleostomi</taxon>
        <taxon>Archelosauria</taxon>
        <taxon>Archosauria</taxon>
        <taxon>Dinosauria</taxon>
        <taxon>Saurischia</taxon>
        <taxon>Theropoda</taxon>
        <taxon>Coelurosauria</taxon>
        <taxon>Aves</taxon>
        <taxon>Neognathae</taxon>
        <taxon>Galloanserae</taxon>
        <taxon>Galliformes</taxon>
        <taxon>Phasianidae</taxon>
        <taxon>Perdicinae</taxon>
        <taxon>Coturnix</taxon>
    </lineage>
</organism>
<proteinExistence type="inferred from homology"/>
<reference evidence="20" key="1">
    <citation type="submission" date="2015-11" db="EMBL/GenBank/DDBJ databases">
        <authorList>
            <consortium name="International Coturnix japonica Genome Analysis Consortium"/>
            <person name="Warren W."/>
            <person name="Burt D.W."/>
            <person name="Antin P.B."/>
            <person name="Lanford R."/>
            <person name="Gros J."/>
            <person name="Wilson R.K."/>
        </authorList>
    </citation>
    <scope>NUCLEOTIDE SEQUENCE [LARGE SCALE GENOMIC DNA]</scope>
</reference>
<dbReference type="Ensembl" id="ENSCJPT00005015356.1">
    <property type="protein sequence ID" value="ENSCJPP00005010349.1"/>
    <property type="gene ID" value="ENSCJPG00005009024.1"/>
</dbReference>
<dbReference type="InterPro" id="IPR027417">
    <property type="entry name" value="P-loop_NTPase"/>
</dbReference>
<dbReference type="InterPro" id="IPR014001">
    <property type="entry name" value="Helicase_ATP-bd"/>
</dbReference>
<comment type="subcellular location">
    <subcellularLocation>
        <location evidence="2">Chromosome</location>
    </subcellularLocation>
    <subcellularLocation>
        <location evidence="1">Nucleus</location>
    </subcellularLocation>
</comment>
<dbReference type="PROSITE" id="PS51192">
    <property type="entry name" value="HELICASE_ATP_BIND_1"/>
    <property type="match status" value="1"/>
</dbReference>
<evidence type="ECO:0000256" key="7">
    <source>
        <dbReference type="ARBA" id="ARBA00022763"/>
    </source>
</evidence>
<dbReference type="Proteomes" id="UP000694412">
    <property type="component" value="Chromosome 4"/>
</dbReference>
<dbReference type="FunFam" id="3.40.50.300:FF:000639">
    <property type="entry name" value="SWI/SNF-related matrix-associated actin-dependent regulator of chromatin subfamily A containing DEAD/H box 1 isoform X1"/>
    <property type="match status" value="1"/>
</dbReference>
<evidence type="ECO:0000256" key="1">
    <source>
        <dbReference type="ARBA" id="ARBA00004123"/>
    </source>
</evidence>
<dbReference type="InterPro" id="IPR000330">
    <property type="entry name" value="SNF2_N"/>
</dbReference>
<dbReference type="GO" id="GO:0043130">
    <property type="term" value="F:ubiquitin binding"/>
    <property type="evidence" value="ECO:0007669"/>
    <property type="project" value="InterPro"/>
</dbReference>
<dbReference type="CDD" id="cd14279">
    <property type="entry name" value="CUE"/>
    <property type="match status" value="1"/>
</dbReference>
<feature type="domain" description="Helicase C-terminal" evidence="19">
    <location>
        <begin position="819"/>
        <end position="971"/>
    </location>
</feature>
<feature type="compositionally biased region" description="Polar residues" evidence="16">
    <location>
        <begin position="293"/>
        <end position="308"/>
    </location>
</feature>
<dbReference type="GO" id="GO:0016787">
    <property type="term" value="F:hydrolase activity"/>
    <property type="evidence" value="ECO:0007669"/>
    <property type="project" value="UniProtKB-KW"/>
</dbReference>
<feature type="compositionally biased region" description="Low complexity" evidence="16">
    <location>
        <begin position="24"/>
        <end position="38"/>
    </location>
</feature>
<dbReference type="Gene3D" id="3.40.50.10810">
    <property type="entry name" value="Tandem AAA-ATPase domain"/>
    <property type="match status" value="1"/>
</dbReference>
<keyword evidence="5" id="KW-0158">Chromosome</keyword>
<dbReference type="GO" id="GO:0003678">
    <property type="term" value="F:DNA helicase activity"/>
    <property type="evidence" value="ECO:0007669"/>
    <property type="project" value="UniProtKB-EC"/>
</dbReference>
<feature type="compositionally biased region" description="Basic and acidic residues" evidence="16">
    <location>
        <begin position="71"/>
        <end position="80"/>
    </location>
</feature>
<comment type="catalytic activity">
    <reaction evidence="15">
        <text>ATP + H2O = ADP + phosphate + H(+)</text>
        <dbReference type="Rhea" id="RHEA:13065"/>
        <dbReference type="ChEBI" id="CHEBI:15377"/>
        <dbReference type="ChEBI" id="CHEBI:15378"/>
        <dbReference type="ChEBI" id="CHEBI:30616"/>
        <dbReference type="ChEBI" id="CHEBI:43474"/>
        <dbReference type="ChEBI" id="CHEBI:456216"/>
        <dbReference type="EC" id="3.6.4.12"/>
    </reaction>
    <physiologicalReaction direction="left-to-right" evidence="15">
        <dbReference type="Rhea" id="RHEA:13066"/>
    </physiologicalReaction>
</comment>
<protein>
    <recommendedName>
        <fullName evidence="4">DNA helicase</fullName>
        <ecNumber evidence="4">3.6.4.12</ecNumber>
    </recommendedName>
</protein>
<feature type="compositionally biased region" description="Basic and acidic residues" evidence="16">
    <location>
        <begin position="217"/>
        <end position="229"/>
    </location>
</feature>
<evidence type="ECO:0000256" key="16">
    <source>
        <dbReference type="SAM" id="MobiDB-lite"/>
    </source>
</evidence>
<evidence type="ECO:0000256" key="5">
    <source>
        <dbReference type="ARBA" id="ARBA00022454"/>
    </source>
</evidence>
<reference evidence="20" key="3">
    <citation type="submission" date="2025-09" db="UniProtKB">
        <authorList>
            <consortium name="Ensembl"/>
        </authorList>
    </citation>
    <scope>IDENTIFICATION</scope>
</reference>
<evidence type="ECO:0000256" key="8">
    <source>
        <dbReference type="ARBA" id="ARBA00022801"/>
    </source>
</evidence>
<keyword evidence="13" id="KW-0234">DNA repair</keyword>